<sequence length="74" mass="7564">MTSAFIVCAIWRGLLSESKSAIIGIAACIPCGGAGRDVVADGDEQGRADAVLALWDEGGTSAQDDGAAGIWRRL</sequence>
<comment type="caution">
    <text evidence="1">The sequence shown here is derived from an EMBL/GenBank/DDBJ whole genome shotgun (WGS) entry which is preliminary data.</text>
</comment>
<dbReference type="Proteomes" id="UP000239710">
    <property type="component" value="Unassembled WGS sequence"/>
</dbReference>
<dbReference type="EMBL" id="MDCE01000006">
    <property type="protein sequence ID" value="PPV07822.1"/>
    <property type="molecule type" value="Genomic_DNA"/>
</dbReference>
<evidence type="ECO:0000313" key="1">
    <source>
        <dbReference type="EMBL" id="PPV07822.1"/>
    </source>
</evidence>
<accession>A0ABX5BS11</accession>
<protein>
    <submittedName>
        <fullName evidence="1">Uncharacterized protein</fullName>
    </submittedName>
</protein>
<name>A0ABX5BS11_9XANT</name>
<keyword evidence="2" id="KW-1185">Reference proteome</keyword>
<organism evidence="1 2">
    <name type="scientific">Xanthomonas bromi</name>
    <dbReference type="NCBI Taxonomy" id="56449"/>
    <lineage>
        <taxon>Bacteria</taxon>
        <taxon>Pseudomonadati</taxon>
        <taxon>Pseudomonadota</taxon>
        <taxon>Gammaproteobacteria</taxon>
        <taxon>Lysobacterales</taxon>
        <taxon>Lysobacteraceae</taxon>
        <taxon>Xanthomonas</taxon>
    </lineage>
</organism>
<dbReference type="RefSeq" id="WP_104536841.1">
    <property type="nucleotide sequence ID" value="NZ_MDCE01000006.1"/>
</dbReference>
<proteinExistence type="predicted"/>
<evidence type="ECO:0000313" key="2">
    <source>
        <dbReference type="Proteomes" id="UP000239710"/>
    </source>
</evidence>
<gene>
    <name evidence="1" type="ORF">XbrCFBP1976_05970</name>
</gene>
<reference evidence="1 2" key="1">
    <citation type="submission" date="2016-08" db="EMBL/GenBank/DDBJ databases">
        <title>Evolution of the type three secretion system and type three effector repertoires in Xanthomonas.</title>
        <authorList>
            <person name="Merda D."/>
            <person name="Briand M."/>
            <person name="Bosis E."/>
            <person name="Rousseau C."/>
            <person name="Portier P."/>
            <person name="Jacques M.-A."/>
            <person name="Fischer-Le Saux M."/>
        </authorList>
    </citation>
    <scope>NUCLEOTIDE SEQUENCE [LARGE SCALE GENOMIC DNA]</scope>
    <source>
        <strain evidence="1 2">CFBP1976</strain>
    </source>
</reference>